<evidence type="ECO:0000256" key="1">
    <source>
        <dbReference type="ARBA" id="ARBA00005336"/>
    </source>
</evidence>
<sequence length="587" mass="60310">MWFPRRSFPAAALTALVLLTSCAEQNDEGAPETPGQGAESPTESEQSGSEQQQEEEERIQQLLAEHEAALSGPSEQHDDEAAELVAQMSVEQQAGQVIIGEYSGTDAESAAQLIDDFHLGGVILMGHNIPGDTGSVDTEALRAQLGTIAAAGTGDDAEERAAPPLISVDQEGGLVTRVGEPLTEWPTPMAYGAAAAADAEQGKDLARAGHRGVAEDLAALGFTISFAPSADVTLGARDPTIGSRSFGSDPQLVAQLAQAGVRGLAEGGLAGSVKHFPGHGSVTADSHYTLPVQDASIEQLRDRDWVPFAESAEAGAPMVMMGHIEVPALEEGVPSSLSEAAYQEIRQMGHDGVIVTDAMNMAAIAQRYGGDQAAVDALAAGADLLLMPASAAGAHGAIVEAAESDQLPQGRLSEAAERVVALSLWQQDLAAGELAAGPGVEPAEELEEQLDGIEADGAEASRLVTESAITMVQGECEAQLVDEAIRIAGGTEQDRQRLAAAAQRAGIQLGWGTTVTLLGGSTPGSGEVVVALDRPEALAASTAETKIALFGRTPESFDALIEVLTGAEPAGGLPVEVAEQSIGHSTC</sequence>
<dbReference type="InterPro" id="IPR001764">
    <property type="entry name" value="Glyco_hydro_3_N"/>
</dbReference>
<feature type="domain" description="Glycoside hydrolase family 3 N-terminal" evidence="6">
    <location>
        <begin position="93"/>
        <end position="421"/>
    </location>
</feature>
<evidence type="ECO:0000256" key="2">
    <source>
        <dbReference type="ARBA" id="ARBA00022801"/>
    </source>
</evidence>
<dbReference type="PROSITE" id="PS51257">
    <property type="entry name" value="PROKAR_LIPOPROTEIN"/>
    <property type="match status" value="1"/>
</dbReference>
<organism evidence="7 8">
    <name type="scientific">Garicola koreensis</name>
    <dbReference type="NCBI Taxonomy" id="1262554"/>
    <lineage>
        <taxon>Bacteria</taxon>
        <taxon>Bacillati</taxon>
        <taxon>Actinomycetota</taxon>
        <taxon>Actinomycetes</taxon>
        <taxon>Micrococcales</taxon>
        <taxon>Micrococcaceae</taxon>
        <taxon>Garicola</taxon>
    </lineage>
</organism>
<evidence type="ECO:0000256" key="5">
    <source>
        <dbReference type="SAM" id="SignalP"/>
    </source>
</evidence>
<dbReference type="InterPro" id="IPR050226">
    <property type="entry name" value="NagZ_Beta-hexosaminidase"/>
</dbReference>
<dbReference type="InterPro" id="IPR036962">
    <property type="entry name" value="Glyco_hydro_3_N_sf"/>
</dbReference>
<keyword evidence="5" id="KW-0732">Signal</keyword>
<proteinExistence type="inferred from homology"/>
<dbReference type="PANTHER" id="PTHR30480:SF16">
    <property type="entry name" value="GLYCOSIDE HYDROLASE FAMILY 3 DOMAIN PROTEIN"/>
    <property type="match status" value="1"/>
</dbReference>
<dbReference type="GO" id="GO:0004563">
    <property type="term" value="F:beta-N-acetylhexosaminidase activity"/>
    <property type="evidence" value="ECO:0007669"/>
    <property type="project" value="UniProtKB-EC"/>
</dbReference>
<reference evidence="7 8" key="1">
    <citation type="submission" date="2020-08" db="EMBL/GenBank/DDBJ databases">
        <title>Sequencing the genomes of 1000 actinobacteria strains.</title>
        <authorList>
            <person name="Klenk H.-P."/>
        </authorList>
    </citation>
    <scope>NUCLEOTIDE SEQUENCE [LARGE SCALE GENOMIC DNA]</scope>
    <source>
        <strain evidence="7 8">DSM 28238</strain>
    </source>
</reference>
<dbReference type="Gene3D" id="3.20.20.300">
    <property type="entry name" value="Glycoside hydrolase, family 3, N-terminal domain"/>
    <property type="match status" value="1"/>
</dbReference>
<name>A0A7W5Y098_9MICC</name>
<comment type="caution">
    <text evidence="7">The sequence shown here is derived from an EMBL/GenBank/DDBJ whole genome shotgun (WGS) entry which is preliminary data.</text>
</comment>
<gene>
    <name evidence="7" type="ORF">FHX47_001855</name>
</gene>
<feature type="chain" id="PRO_5039171960" evidence="5">
    <location>
        <begin position="27"/>
        <end position="587"/>
    </location>
</feature>
<dbReference type="GO" id="GO:0005975">
    <property type="term" value="P:carbohydrate metabolic process"/>
    <property type="evidence" value="ECO:0007669"/>
    <property type="project" value="InterPro"/>
</dbReference>
<dbReference type="GO" id="GO:0009254">
    <property type="term" value="P:peptidoglycan turnover"/>
    <property type="evidence" value="ECO:0007669"/>
    <property type="project" value="TreeGrafter"/>
</dbReference>
<evidence type="ECO:0000256" key="4">
    <source>
        <dbReference type="SAM" id="MobiDB-lite"/>
    </source>
</evidence>
<keyword evidence="2 7" id="KW-0378">Hydrolase</keyword>
<accession>A0A7W5Y098</accession>
<evidence type="ECO:0000313" key="8">
    <source>
        <dbReference type="Proteomes" id="UP000547528"/>
    </source>
</evidence>
<dbReference type="EC" id="3.2.1.52" evidence="7"/>
<comment type="similarity">
    <text evidence="1">Belongs to the glycosyl hydrolase 3 family.</text>
</comment>
<keyword evidence="8" id="KW-1185">Reference proteome</keyword>
<dbReference type="AlphaFoldDB" id="A0A7W5Y098"/>
<dbReference type="PANTHER" id="PTHR30480">
    <property type="entry name" value="BETA-HEXOSAMINIDASE-RELATED"/>
    <property type="match status" value="1"/>
</dbReference>
<keyword evidence="3 7" id="KW-0326">Glycosidase</keyword>
<evidence type="ECO:0000313" key="7">
    <source>
        <dbReference type="EMBL" id="MBB3668226.1"/>
    </source>
</evidence>
<dbReference type="Proteomes" id="UP000547528">
    <property type="component" value="Unassembled WGS sequence"/>
</dbReference>
<dbReference type="EMBL" id="JACIBT010000010">
    <property type="protein sequence ID" value="MBB3668226.1"/>
    <property type="molecule type" value="Genomic_DNA"/>
</dbReference>
<feature type="signal peptide" evidence="5">
    <location>
        <begin position="1"/>
        <end position="26"/>
    </location>
</feature>
<evidence type="ECO:0000256" key="3">
    <source>
        <dbReference type="ARBA" id="ARBA00023295"/>
    </source>
</evidence>
<feature type="compositionally biased region" description="Low complexity" evidence="4">
    <location>
        <begin position="39"/>
        <end position="51"/>
    </location>
</feature>
<dbReference type="RefSeq" id="WP_246328144.1">
    <property type="nucleotide sequence ID" value="NZ_BAABKR010000016.1"/>
</dbReference>
<dbReference type="InterPro" id="IPR017853">
    <property type="entry name" value="GH"/>
</dbReference>
<protein>
    <submittedName>
        <fullName evidence="7">Beta-N-acetylhexosaminidase</fullName>
        <ecNumber evidence="7">3.2.1.52</ecNumber>
    </submittedName>
</protein>
<dbReference type="SUPFAM" id="SSF51445">
    <property type="entry name" value="(Trans)glycosidases"/>
    <property type="match status" value="1"/>
</dbReference>
<evidence type="ECO:0000259" key="6">
    <source>
        <dbReference type="Pfam" id="PF00933"/>
    </source>
</evidence>
<feature type="region of interest" description="Disordered" evidence="4">
    <location>
        <begin position="24"/>
        <end position="59"/>
    </location>
</feature>
<dbReference type="Pfam" id="PF00933">
    <property type="entry name" value="Glyco_hydro_3"/>
    <property type="match status" value="1"/>
</dbReference>